<evidence type="ECO:0000256" key="2">
    <source>
        <dbReference type="RuleBase" id="RU362097"/>
    </source>
</evidence>
<accession>S9SFQ4</accession>
<keyword evidence="2" id="KW-1134">Transmembrane beta strand</keyword>
<keyword evidence="2" id="KW-0449">Lipoprotein</keyword>
<organism evidence="3 4">
    <name type="scientific">Magnetospirillum fulvum MGU-K5</name>
    <dbReference type="NCBI Taxonomy" id="1316936"/>
    <lineage>
        <taxon>Bacteria</taxon>
        <taxon>Pseudomonadati</taxon>
        <taxon>Pseudomonadota</taxon>
        <taxon>Alphaproteobacteria</taxon>
        <taxon>Rhodospirillales</taxon>
        <taxon>Rhodospirillaceae</taxon>
        <taxon>Magnetospirillum</taxon>
    </lineage>
</organism>
<evidence type="ECO:0000313" key="3">
    <source>
        <dbReference type="EMBL" id="EPY03569.1"/>
    </source>
</evidence>
<sequence length="472" mass="50126">MIRTLPYPLALAVLLGGCSIGDPFVAPEAPPPAAWSGASHTAAWPSPDWWRQFGSPRLDALMQDAMRGNFDIAAAMARVRQAEAQVEIAGGALLPALTGDGSATRSRSSLAMSNSSSALSRGMKPTYVTTYGATVSASYEIDFWGKNRAGVDSAAAAAEVSRFDYQTAMLTMQSSIATTYFDILGYGERLRLARDSVANAEAVLAVYRDRLAAGTATSLDVAQQENVVASQRATVPPLEKQIRQSRNALAILVGRLPEELALDPESLDVLAMPEVAPGLPSELLARRPDVLSAEAGLRGANADITVARAAWFPSISLTGQGGFQSVDLAKMMTHQSLLFSIGPSFTVPLFDGGKIAGTVEQKRARWDELVQTYRKAVVSAFSDVEDSLVAVEKTTEAEAAQRVAESTARQAFEIAQSLMRGGTVDVTTVLNTQKTLFSAQDQLAQARLARFQALVGLYKAMGGGWSSDKAGS</sequence>
<dbReference type="GO" id="GO:0005886">
    <property type="term" value="C:plasma membrane"/>
    <property type="evidence" value="ECO:0007669"/>
    <property type="project" value="UniProtKB-SubCell"/>
</dbReference>
<dbReference type="AlphaFoldDB" id="S9SFQ4"/>
<dbReference type="PROSITE" id="PS51257">
    <property type="entry name" value="PROKAR_LIPOPROTEIN"/>
    <property type="match status" value="1"/>
</dbReference>
<name>S9SFQ4_MAGFU</name>
<keyword evidence="2" id="KW-0472">Membrane</keyword>
<evidence type="ECO:0000256" key="1">
    <source>
        <dbReference type="ARBA" id="ARBA00007613"/>
    </source>
</evidence>
<dbReference type="NCBIfam" id="TIGR01845">
    <property type="entry name" value="outer_NodT"/>
    <property type="match status" value="1"/>
</dbReference>
<dbReference type="PANTHER" id="PTHR30203">
    <property type="entry name" value="OUTER MEMBRANE CATION EFFLUX PROTEIN"/>
    <property type="match status" value="1"/>
</dbReference>
<dbReference type="Gene3D" id="2.20.200.10">
    <property type="entry name" value="Outer membrane efflux proteins (OEP)"/>
    <property type="match status" value="1"/>
</dbReference>
<reference evidence="3 4" key="1">
    <citation type="submission" date="2013-04" db="EMBL/GenBank/DDBJ databases">
        <authorList>
            <person name="Kuznetsov B."/>
            <person name="Ivanovsky R."/>
        </authorList>
    </citation>
    <scope>NUCLEOTIDE SEQUENCE [LARGE SCALE GENOMIC DNA]</scope>
    <source>
        <strain evidence="3 4">MGU-K5</strain>
    </source>
</reference>
<comment type="caution">
    <text evidence="3">The sequence shown here is derived from an EMBL/GenBank/DDBJ whole genome shotgun (WGS) entry which is preliminary data.</text>
</comment>
<dbReference type="InterPro" id="IPR010131">
    <property type="entry name" value="MdtP/NodT-like"/>
</dbReference>
<proteinExistence type="inferred from homology"/>
<dbReference type="InterPro" id="IPR003423">
    <property type="entry name" value="OMP_efflux"/>
</dbReference>
<dbReference type="eggNOG" id="COG1538">
    <property type="taxonomic scope" value="Bacteria"/>
</dbReference>
<comment type="similarity">
    <text evidence="1 2">Belongs to the outer membrane factor (OMF) (TC 1.B.17) family.</text>
</comment>
<dbReference type="Proteomes" id="UP000015350">
    <property type="component" value="Unassembled WGS sequence"/>
</dbReference>
<evidence type="ECO:0000313" key="4">
    <source>
        <dbReference type="Proteomes" id="UP000015350"/>
    </source>
</evidence>
<protein>
    <submittedName>
        <fullName evidence="3">Outer membrane protein</fullName>
    </submittedName>
</protein>
<dbReference type="GO" id="GO:0015562">
    <property type="term" value="F:efflux transmembrane transporter activity"/>
    <property type="evidence" value="ECO:0007669"/>
    <property type="project" value="InterPro"/>
</dbReference>
<dbReference type="PATRIC" id="fig|1316936.3.peg.119"/>
<gene>
    <name evidence="3" type="ORF">K678_00620</name>
</gene>
<dbReference type="Gene3D" id="1.20.1600.10">
    <property type="entry name" value="Outer membrane efflux proteins (OEP)"/>
    <property type="match status" value="1"/>
</dbReference>
<comment type="subcellular location">
    <subcellularLocation>
        <location evidence="2">Cell membrane</location>
        <topology evidence="2">Lipid-anchor</topology>
    </subcellularLocation>
</comment>
<dbReference type="SUPFAM" id="SSF56954">
    <property type="entry name" value="Outer membrane efflux proteins (OEP)"/>
    <property type="match status" value="1"/>
</dbReference>
<dbReference type="PANTHER" id="PTHR30203:SF33">
    <property type="entry name" value="BLR4455 PROTEIN"/>
    <property type="match status" value="1"/>
</dbReference>
<dbReference type="EMBL" id="AQPH01000001">
    <property type="protein sequence ID" value="EPY03569.1"/>
    <property type="molecule type" value="Genomic_DNA"/>
</dbReference>
<dbReference type="RefSeq" id="WP_021130515.1">
    <property type="nucleotide sequence ID" value="NZ_AQPH01000001.1"/>
</dbReference>
<keyword evidence="2" id="KW-0564">Palmitate</keyword>
<dbReference type="Pfam" id="PF02321">
    <property type="entry name" value="OEP"/>
    <property type="match status" value="2"/>
</dbReference>
<dbReference type="OrthoDB" id="9783100at2"/>
<dbReference type="STRING" id="1316936.K678_00620"/>
<keyword evidence="2" id="KW-0812">Transmembrane</keyword>